<keyword evidence="5 8" id="KW-0822">Tryptophan biosynthesis</keyword>
<dbReference type="PROSITE" id="PS00614">
    <property type="entry name" value="IGPS"/>
    <property type="match status" value="1"/>
</dbReference>
<dbReference type="Proteomes" id="UP001225646">
    <property type="component" value="Unassembled WGS sequence"/>
</dbReference>
<proteinExistence type="inferred from homology"/>
<evidence type="ECO:0000256" key="4">
    <source>
        <dbReference type="ARBA" id="ARBA00022793"/>
    </source>
</evidence>
<keyword evidence="4 8" id="KW-0210">Decarboxylase</keyword>
<comment type="similarity">
    <text evidence="8">Belongs to the TrpC family.</text>
</comment>
<dbReference type="PANTHER" id="PTHR22854">
    <property type="entry name" value="TRYPTOPHAN BIOSYNTHESIS PROTEIN"/>
    <property type="match status" value="1"/>
</dbReference>
<dbReference type="InterPro" id="IPR001468">
    <property type="entry name" value="Indole-3-GlycerolPSynthase_CS"/>
</dbReference>
<evidence type="ECO:0000256" key="2">
    <source>
        <dbReference type="ARBA" id="ARBA00004696"/>
    </source>
</evidence>
<organism evidence="10 11">
    <name type="scientific">Aeribacillus alveayuensis</name>
    <dbReference type="NCBI Taxonomy" id="279215"/>
    <lineage>
        <taxon>Bacteria</taxon>
        <taxon>Bacillati</taxon>
        <taxon>Bacillota</taxon>
        <taxon>Bacilli</taxon>
        <taxon>Bacillales</taxon>
        <taxon>Bacillaceae</taxon>
        <taxon>Aeribacillus</taxon>
    </lineage>
</organism>
<name>A0ABT9VKV5_9BACI</name>
<evidence type="ECO:0000256" key="8">
    <source>
        <dbReference type="HAMAP-Rule" id="MF_00134"/>
    </source>
</evidence>
<reference evidence="10 11" key="1">
    <citation type="submission" date="2023-07" db="EMBL/GenBank/DDBJ databases">
        <title>Genomic Encyclopedia of Type Strains, Phase IV (KMG-IV): sequencing the most valuable type-strain genomes for metagenomic binning, comparative biology and taxonomic classification.</title>
        <authorList>
            <person name="Goeker M."/>
        </authorList>
    </citation>
    <scope>NUCLEOTIDE SEQUENCE [LARGE SCALE GENOMIC DNA]</scope>
    <source>
        <strain evidence="10 11">DSM 19092</strain>
    </source>
</reference>
<sequence length="260" mass="29366">MLEKILKVKEKEVEDLKIEKNINPIMPERSFYKALKNPNRFIGLIAEIKKASPSKGVIKESFDPINIAQSYEKGGADCISVLTDQTFFQGSKAYIKEVKETVDIPVLRKDFIIDEKQVYESKKLGADAILLIAEALAPKKLKKLYDEAMALQLDVLVEVHSKKSLEQLLDVFVPKILGVNNRNLTTFRTNIHHLETISPYLPKDLLLVSESGIFTKDDLNTVKSYGAQAVLVGESLMKNEDQQEAILELFGENKSEKDDR</sequence>
<evidence type="ECO:0000256" key="3">
    <source>
        <dbReference type="ARBA" id="ARBA00022605"/>
    </source>
</evidence>
<accession>A0ABT9VKV5</accession>
<keyword evidence="6 8" id="KW-0057">Aromatic amino acid biosynthesis</keyword>
<keyword evidence="3 8" id="KW-0028">Amino-acid biosynthesis</keyword>
<dbReference type="CDD" id="cd00331">
    <property type="entry name" value="IGPS"/>
    <property type="match status" value="1"/>
</dbReference>
<dbReference type="NCBIfam" id="NF001375">
    <property type="entry name" value="PRK00278.2-2"/>
    <property type="match status" value="1"/>
</dbReference>
<dbReference type="RefSeq" id="WP_419151240.1">
    <property type="nucleotide sequence ID" value="NZ_JAUSTR010000001.1"/>
</dbReference>
<comment type="caution">
    <text evidence="10">The sequence shown here is derived from an EMBL/GenBank/DDBJ whole genome shotgun (WGS) entry which is preliminary data.</text>
</comment>
<dbReference type="GO" id="GO:0004425">
    <property type="term" value="F:indole-3-glycerol-phosphate synthase activity"/>
    <property type="evidence" value="ECO:0007669"/>
    <property type="project" value="UniProtKB-EC"/>
</dbReference>
<dbReference type="InterPro" id="IPR011060">
    <property type="entry name" value="RibuloseP-bd_barrel"/>
</dbReference>
<keyword evidence="11" id="KW-1185">Reference proteome</keyword>
<evidence type="ECO:0000256" key="5">
    <source>
        <dbReference type="ARBA" id="ARBA00022822"/>
    </source>
</evidence>
<evidence type="ECO:0000256" key="7">
    <source>
        <dbReference type="ARBA" id="ARBA00023239"/>
    </source>
</evidence>
<evidence type="ECO:0000256" key="1">
    <source>
        <dbReference type="ARBA" id="ARBA00001633"/>
    </source>
</evidence>
<dbReference type="InterPro" id="IPR013785">
    <property type="entry name" value="Aldolase_TIM"/>
</dbReference>
<feature type="domain" description="Indole-3-glycerol phosphate synthase" evidence="9">
    <location>
        <begin position="2"/>
        <end position="249"/>
    </location>
</feature>
<evidence type="ECO:0000313" key="10">
    <source>
        <dbReference type="EMBL" id="MDQ0161539.1"/>
    </source>
</evidence>
<keyword evidence="7 8" id="KW-0456">Lyase</keyword>
<dbReference type="NCBIfam" id="NF001377">
    <property type="entry name" value="PRK00278.2-4"/>
    <property type="match status" value="1"/>
</dbReference>
<comment type="catalytic activity">
    <reaction evidence="1 8">
        <text>1-(2-carboxyphenylamino)-1-deoxy-D-ribulose 5-phosphate + H(+) = (1S,2R)-1-C-(indol-3-yl)glycerol 3-phosphate + CO2 + H2O</text>
        <dbReference type="Rhea" id="RHEA:23476"/>
        <dbReference type="ChEBI" id="CHEBI:15377"/>
        <dbReference type="ChEBI" id="CHEBI:15378"/>
        <dbReference type="ChEBI" id="CHEBI:16526"/>
        <dbReference type="ChEBI" id="CHEBI:58613"/>
        <dbReference type="ChEBI" id="CHEBI:58866"/>
        <dbReference type="EC" id="4.1.1.48"/>
    </reaction>
</comment>
<dbReference type="InterPro" id="IPR013798">
    <property type="entry name" value="Indole-3-glycerol_P_synth_dom"/>
</dbReference>
<dbReference type="EC" id="4.1.1.48" evidence="8"/>
<dbReference type="Gene3D" id="3.20.20.70">
    <property type="entry name" value="Aldolase class I"/>
    <property type="match status" value="1"/>
</dbReference>
<evidence type="ECO:0000256" key="6">
    <source>
        <dbReference type="ARBA" id="ARBA00023141"/>
    </source>
</evidence>
<dbReference type="Pfam" id="PF00218">
    <property type="entry name" value="IGPS"/>
    <property type="match status" value="1"/>
</dbReference>
<evidence type="ECO:0000313" key="11">
    <source>
        <dbReference type="Proteomes" id="UP001225646"/>
    </source>
</evidence>
<dbReference type="SUPFAM" id="SSF51366">
    <property type="entry name" value="Ribulose-phoshate binding barrel"/>
    <property type="match status" value="1"/>
</dbReference>
<dbReference type="InterPro" id="IPR045186">
    <property type="entry name" value="Indole-3-glycerol_P_synth"/>
</dbReference>
<protein>
    <recommendedName>
        <fullName evidence="8">Indole-3-glycerol phosphate synthase</fullName>
        <shortName evidence="8">IGPS</shortName>
        <ecNumber evidence="8">4.1.1.48</ecNumber>
    </recommendedName>
</protein>
<gene>
    <name evidence="8" type="primary">trpC</name>
    <name evidence="10" type="ORF">J2S06_000609</name>
</gene>
<comment type="pathway">
    <text evidence="2 8">Amino-acid biosynthesis; L-tryptophan biosynthesis; L-tryptophan from chorismate: step 4/5.</text>
</comment>
<dbReference type="EMBL" id="JAUSTR010000001">
    <property type="protein sequence ID" value="MDQ0161539.1"/>
    <property type="molecule type" value="Genomic_DNA"/>
</dbReference>
<dbReference type="HAMAP" id="MF_00134_B">
    <property type="entry name" value="IGPS_B"/>
    <property type="match status" value="1"/>
</dbReference>
<dbReference type="PANTHER" id="PTHR22854:SF2">
    <property type="entry name" value="INDOLE-3-GLYCEROL-PHOSPHATE SYNTHASE"/>
    <property type="match status" value="1"/>
</dbReference>
<evidence type="ECO:0000259" key="9">
    <source>
        <dbReference type="Pfam" id="PF00218"/>
    </source>
</evidence>